<keyword evidence="1" id="KW-0472">Membrane</keyword>
<dbReference type="AlphaFoldDB" id="A0A0C2X8T9"/>
<name>A0A0C2X8T9_AMAMK</name>
<keyword evidence="1" id="KW-0812">Transmembrane</keyword>
<proteinExistence type="predicted"/>
<protein>
    <submittedName>
        <fullName evidence="2">Uncharacterized protein</fullName>
    </submittedName>
</protein>
<keyword evidence="1" id="KW-1133">Transmembrane helix</keyword>
<gene>
    <name evidence="2" type="ORF">M378DRAFT_458620</name>
</gene>
<accession>A0A0C2X8T9</accession>
<keyword evidence="3" id="KW-1185">Reference proteome</keyword>
<evidence type="ECO:0000256" key="1">
    <source>
        <dbReference type="SAM" id="Phobius"/>
    </source>
</evidence>
<evidence type="ECO:0000313" key="3">
    <source>
        <dbReference type="Proteomes" id="UP000054549"/>
    </source>
</evidence>
<sequence>MNRHFYGLLYAADYSLVIESVAVYSITLLTLLVLYTCTKMHDQDFTSWMVSLAVLPRYRNPRKYGADLTLKIHVSMCNIY</sequence>
<dbReference type="Proteomes" id="UP000054549">
    <property type="component" value="Unassembled WGS sequence"/>
</dbReference>
<dbReference type="HOGENOM" id="CLU_2589213_0_0_1"/>
<reference evidence="2 3" key="1">
    <citation type="submission" date="2014-04" db="EMBL/GenBank/DDBJ databases">
        <title>Evolutionary Origins and Diversification of the Mycorrhizal Mutualists.</title>
        <authorList>
            <consortium name="DOE Joint Genome Institute"/>
            <consortium name="Mycorrhizal Genomics Consortium"/>
            <person name="Kohler A."/>
            <person name="Kuo A."/>
            <person name="Nagy L.G."/>
            <person name="Floudas D."/>
            <person name="Copeland A."/>
            <person name="Barry K.W."/>
            <person name="Cichocki N."/>
            <person name="Veneault-Fourrey C."/>
            <person name="LaButti K."/>
            <person name="Lindquist E.A."/>
            <person name="Lipzen A."/>
            <person name="Lundell T."/>
            <person name="Morin E."/>
            <person name="Murat C."/>
            <person name="Riley R."/>
            <person name="Ohm R."/>
            <person name="Sun H."/>
            <person name="Tunlid A."/>
            <person name="Henrissat B."/>
            <person name="Grigoriev I.V."/>
            <person name="Hibbett D.S."/>
            <person name="Martin F."/>
        </authorList>
    </citation>
    <scope>NUCLEOTIDE SEQUENCE [LARGE SCALE GENOMIC DNA]</scope>
    <source>
        <strain evidence="2 3">Koide BX008</strain>
    </source>
</reference>
<dbReference type="EMBL" id="KN818240">
    <property type="protein sequence ID" value="KIL65731.1"/>
    <property type="molecule type" value="Genomic_DNA"/>
</dbReference>
<organism evidence="2 3">
    <name type="scientific">Amanita muscaria (strain Koide BX008)</name>
    <dbReference type="NCBI Taxonomy" id="946122"/>
    <lineage>
        <taxon>Eukaryota</taxon>
        <taxon>Fungi</taxon>
        <taxon>Dikarya</taxon>
        <taxon>Basidiomycota</taxon>
        <taxon>Agaricomycotina</taxon>
        <taxon>Agaricomycetes</taxon>
        <taxon>Agaricomycetidae</taxon>
        <taxon>Agaricales</taxon>
        <taxon>Pluteineae</taxon>
        <taxon>Amanitaceae</taxon>
        <taxon>Amanita</taxon>
    </lineage>
</organism>
<dbReference type="InParanoid" id="A0A0C2X8T9"/>
<feature type="transmembrane region" description="Helical" evidence="1">
    <location>
        <begin position="14"/>
        <end position="35"/>
    </location>
</feature>
<evidence type="ECO:0000313" key="2">
    <source>
        <dbReference type="EMBL" id="KIL65731.1"/>
    </source>
</evidence>